<feature type="region of interest" description="Disordered" evidence="1">
    <location>
        <begin position="26"/>
        <end position="83"/>
    </location>
</feature>
<organism evidence="2">
    <name type="scientific">Craspedostauros australis</name>
    <dbReference type="NCBI Taxonomy" id="1486917"/>
    <lineage>
        <taxon>Eukaryota</taxon>
        <taxon>Sar</taxon>
        <taxon>Stramenopiles</taxon>
        <taxon>Ochrophyta</taxon>
        <taxon>Bacillariophyta</taxon>
        <taxon>Bacillariophyceae</taxon>
        <taxon>Bacillariophycidae</taxon>
        <taxon>Naviculales</taxon>
        <taxon>Naviculaceae</taxon>
        <taxon>Craspedostauros</taxon>
    </lineage>
</organism>
<sequence>MTTIAKDAPPTMAPTDTSVATDKITAATTASSNDSMRAIGRADDERSLEALEGLGAFQSKDDEEVTQPIKSGKTHDIPAYTPPLRINAGDGTSAIHRMSNSTGNFNIPPTLQTQLRSRRKSDSGGIRSGSRSPISGSRHTGAHYDGGSSISSLDDIIDPDILTDKMGFLELDLKQQQECAQNLNASFSNLPPVTERMSEGTLEDVHAFCDVRSGHGSISRGNSITTGGEVSSNVLEPLEECDNEDENETGRVILTNMEEILEADEEDHHEAPSVPTM</sequence>
<dbReference type="AlphaFoldDB" id="A0A7R9ZMM4"/>
<feature type="compositionally biased region" description="Polar residues" evidence="1">
    <location>
        <begin position="98"/>
        <end position="115"/>
    </location>
</feature>
<dbReference type="EMBL" id="HBEF01012955">
    <property type="protein sequence ID" value="CAD8336018.1"/>
    <property type="molecule type" value="Transcribed_RNA"/>
</dbReference>
<gene>
    <name evidence="2" type="ORF">CAUS1442_LOCUS8146</name>
</gene>
<reference evidence="2" key="1">
    <citation type="submission" date="2021-01" db="EMBL/GenBank/DDBJ databases">
        <authorList>
            <person name="Corre E."/>
            <person name="Pelletier E."/>
            <person name="Niang G."/>
            <person name="Scheremetjew M."/>
            <person name="Finn R."/>
            <person name="Kale V."/>
            <person name="Holt S."/>
            <person name="Cochrane G."/>
            <person name="Meng A."/>
            <person name="Brown T."/>
            <person name="Cohen L."/>
        </authorList>
    </citation>
    <scope>NUCLEOTIDE SEQUENCE</scope>
    <source>
        <strain evidence="2">CCMP3328</strain>
    </source>
</reference>
<evidence type="ECO:0000313" key="2">
    <source>
        <dbReference type="EMBL" id="CAD8336018.1"/>
    </source>
</evidence>
<accession>A0A7R9ZMM4</accession>
<feature type="region of interest" description="Disordered" evidence="1">
    <location>
        <begin position="1"/>
        <end position="20"/>
    </location>
</feature>
<evidence type="ECO:0000256" key="1">
    <source>
        <dbReference type="SAM" id="MobiDB-lite"/>
    </source>
</evidence>
<feature type="compositionally biased region" description="Basic and acidic residues" evidence="1">
    <location>
        <begin position="40"/>
        <end position="49"/>
    </location>
</feature>
<proteinExistence type="predicted"/>
<name>A0A7R9ZMM4_9STRA</name>
<feature type="region of interest" description="Disordered" evidence="1">
    <location>
        <begin position="97"/>
        <end position="150"/>
    </location>
</feature>
<feature type="compositionally biased region" description="Low complexity" evidence="1">
    <location>
        <begin position="123"/>
        <end position="138"/>
    </location>
</feature>
<protein>
    <submittedName>
        <fullName evidence="2">Uncharacterized protein</fullName>
    </submittedName>
</protein>
<feature type="compositionally biased region" description="Polar residues" evidence="1">
    <location>
        <begin position="26"/>
        <end position="35"/>
    </location>
</feature>